<evidence type="ECO:0000313" key="2">
    <source>
        <dbReference type="Proteomes" id="UP000053268"/>
    </source>
</evidence>
<reference evidence="1 2" key="1">
    <citation type="journal article" date="2015" name="Nat. Commun.">
        <title>Outbred genome sequencing and CRISPR/Cas9 gene editing in butterflies.</title>
        <authorList>
            <person name="Li X."/>
            <person name="Fan D."/>
            <person name="Zhang W."/>
            <person name="Liu G."/>
            <person name="Zhang L."/>
            <person name="Zhao L."/>
            <person name="Fang X."/>
            <person name="Chen L."/>
            <person name="Dong Y."/>
            <person name="Chen Y."/>
            <person name="Ding Y."/>
            <person name="Zhao R."/>
            <person name="Feng M."/>
            <person name="Zhu Y."/>
            <person name="Feng Y."/>
            <person name="Jiang X."/>
            <person name="Zhu D."/>
            <person name="Xiang H."/>
            <person name="Feng X."/>
            <person name="Li S."/>
            <person name="Wang J."/>
            <person name="Zhang G."/>
            <person name="Kronforst M.R."/>
            <person name="Wang W."/>
        </authorList>
    </citation>
    <scope>NUCLEOTIDE SEQUENCE [LARGE SCALE GENOMIC DNA]</scope>
    <source>
        <strain evidence="1">Ya'a_city_454_Px</strain>
        <tissue evidence="1">Whole body</tissue>
    </source>
</reference>
<keyword evidence="2" id="KW-1185">Reference proteome</keyword>
<organism evidence="1 2">
    <name type="scientific">Papilio xuthus</name>
    <name type="common">Asian swallowtail butterfly</name>
    <dbReference type="NCBI Taxonomy" id="66420"/>
    <lineage>
        <taxon>Eukaryota</taxon>
        <taxon>Metazoa</taxon>
        <taxon>Ecdysozoa</taxon>
        <taxon>Arthropoda</taxon>
        <taxon>Hexapoda</taxon>
        <taxon>Insecta</taxon>
        <taxon>Pterygota</taxon>
        <taxon>Neoptera</taxon>
        <taxon>Endopterygota</taxon>
        <taxon>Lepidoptera</taxon>
        <taxon>Glossata</taxon>
        <taxon>Ditrysia</taxon>
        <taxon>Papilionoidea</taxon>
        <taxon>Papilionidae</taxon>
        <taxon>Papilioninae</taxon>
        <taxon>Papilio</taxon>
    </lineage>
</organism>
<sequence>MLLSDSSELTCRPRSGGGVFSWQLGAAFASTVASLPSTTTGVSGIGIDRATFTSISNCAELSPLQGNG</sequence>
<gene>
    <name evidence="1" type="ORF">RR46_09736</name>
</gene>
<name>A0A194QAH2_PAPXU</name>
<proteinExistence type="predicted"/>
<protein>
    <submittedName>
        <fullName evidence="1">Uncharacterized protein</fullName>
    </submittedName>
</protein>
<dbReference type="Proteomes" id="UP000053268">
    <property type="component" value="Unassembled WGS sequence"/>
</dbReference>
<dbReference type="AlphaFoldDB" id="A0A194QAH2"/>
<accession>A0A194QAH2</accession>
<dbReference type="EMBL" id="KQ459232">
    <property type="protein sequence ID" value="KPJ02533.1"/>
    <property type="molecule type" value="Genomic_DNA"/>
</dbReference>
<evidence type="ECO:0000313" key="1">
    <source>
        <dbReference type="EMBL" id="KPJ02533.1"/>
    </source>
</evidence>